<reference evidence="1" key="1">
    <citation type="submission" date="2021-06" db="EMBL/GenBank/DDBJ databases">
        <authorList>
            <person name="Kallberg Y."/>
            <person name="Tangrot J."/>
            <person name="Rosling A."/>
        </authorList>
    </citation>
    <scope>NUCLEOTIDE SEQUENCE</scope>
    <source>
        <strain evidence="1">MA461A</strain>
    </source>
</reference>
<proteinExistence type="predicted"/>
<sequence length="301" mass="34602">MESHYFVAFYTIEYEQPDVEDLRVVIGVGFAYAYLQDNKAKIKVIVNEDWGNFKSPSKTNTVLQYDESYREVVNWGAGALSSEPSKRRKFNLPKPVEYFKFYLGDVPESKKPKLPPGVTFEKAITDYLREMDFYKNVRLVFTVPAEFNENAKTIMRRCIYGAGLINNIGTLNLQFTTEPEAASIHCMNILKELNLTTGATYLVVDCGGGTVDLTIRRLLSDDRIAETTERTGDFCGGTYVDDEFLKVLEDKVGRSAMRMLKEKHYDQVNYLIHKYFCPEIKIPFTGKRSEFKDIELDIEKK</sequence>
<protein>
    <submittedName>
        <fullName evidence="1">8767_t:CDS:1</fullName>
    </submittedName>
</protein>
<dbReference type="EMBL" id="CAJVQC010027829">
    <property type="protein sequence ID" value="CAG8737648.1"/>
    <property type="molecule type" value="Genomic_DNA"/>
</dbReference>
<evidence type="ECO:0000313" key="1">
    <source>
        <dbReference type="EMBL" id="CAG8737648.1"/>
    </source>
</evidence>
<evidence type="ECO:0000313" key="2">
    <source>
        <dbReference type="Proteomes" id="UP000789920"/>
    </source>
</evidence>
<gene>
    <name evidence="1" type="ORF">RPERSI_LOCUS12823</name>
</gene>
<dbReference type="Proteomes" id="UP000789920">
    <property type="component" value="Unassembled WGS sequence"/>
</dbReference>
<comment type="caution">
    <text evidence="1">The sequence shown here is derived from an EMBL/GenBank/DDBJ whole genome shotgun (WGS) entry which is preliminary data.</text>
</comment>
<name>A0ACA9Q7Q4_9GLOM</name>
<feature type="non-terminal residue" evidence="1">
    <location>
        <position position="301"/>
    </location>
</feature>
<organism evidence="1 2">
    <name type="scientific">Racocetra persica</name>
    <dbReference type="NCBI Taxonomy" id="160502"/>
    <lineage>
        <taxon>Eukaryota</taxon>
        <taxon>Fungi</taxon>
        <taxon>Fungi incertae sedis</taxon>
        <taxon>Mucoromycota</taxon>
        <taxon>Glomeromycotina</taxon>
        <taxon>Glomeromycetes</taxon>
        <taxon>Diversisporales</taxon>
        <taxon>Gigasporaceae</taxon>
        <taxon>Racocetra</taxon>
    </lineage>
</organism>
<accession>A0ACA9Q7Q4</accession>
<keyword evidence="2" id="KW-1185">Reference proteome</keyword>